<dbReference type="CDD" id="cd00610">
    <property type="entry name" value="OAT_like"/>
    <property type="match status" value="1"/>
</dbReference>
<dbReference type="PROSITE" id="PS00600">
    <property type="entry name" value="AA_TRANSFER_CLASS_3"/>
    <property type="match status" value="1"/>
</dbReference>
<comment type="subunit">
    <text evidence="4">Homodimer.</text>
</comment>
<feature type="modified residue" description="N6-(pyridoxal phosphate)lysine" evidence="4">
    <location>
        <position position="243"/>
    </location>
</feature>
<dbReference type="PIRSF" id="PIRSF000521">
    <property type="entry name" value="Transaminase_4ab_Lys_Orn"/>
    <property type="match status" value="1"/>
</dbReference>
<dbReference type="FunFam" id="3.40.640.10:FF:000004">
    <property type="entry name" value="Acetylornithine aminotransferase"/>
    <property type="match status" value="1"/>
</dbReference>
<keyword evidence="4" id="KW-0028">Amino-acid biosynthesis</keyword>
<dbReference type="AlphaFoldDB" id="A0A369T8F5"/>
<dbReference type="UniPathway" id="UPA00068">
    <property type="reaction ID" value="UER00109"/>
</dbReference>
<comment type="subcellular location">
    <subcellularLocation>
        <location evidence="4">Cytoplasm</location>
    </subcellularLocation>
</comment>
<dbReference type="InterPro" id="IPR005814">
    <property type="entry name" value="Aminotrans_3"/>
</dbReference>
<dbReference type="PANTHER" id="PTHR11986:SF113">
    <property type="entry name" value="SUCCINYLORNITHINE TRANSAMINASE"/>
    <property type="match status" value="1"/>
</dbReference>
<evidence type="ECO:0000256" key="3">
    <source>
        <dbReference type="ARBA" id="ARBA00022898"/>
    </source>
</evidence>
<keyword evidence="4" id="KW-0055">Arginine biosynthesis</keyword>
<reference evidence="5 6" key="1">
    <citation type="submission" date="2018-07" db="EMBL/GenBank/DDBJ databases">
        <title>Venubactetium sediminum gen. nov., sp. nov., isolated from a marine solar saltern.</title>
        <authorList>
            <person name="Wang S."/>
        </authorList>
    </citation>
    <scope>NUCLEOTIDE SEQUENCE [LARGE SCALE GENOMIC DNA]</scope>
    <source>
        <strain evidence="5 6">WD2A32</strain>
    </source>
</reference>
<name>A0A369T8F5_9PROT</name>
<keyword evidence="1 4" id="KW-0032">Aminotransferase</keyword>
<dbReference type="Pfam" id="PF00202">
    <property type="entry name" value="Aminotran_3"/>
    <property type="match status" value="1"/>
</dbReference>
<dbReference type="Proteomes" id="UP000253941">
    <property type="component" value="Unassembled WGS sequence"/>
</dbReference>
<keyword evidence="6" id="KW-1185">Reference proteome</keyword>
<dbReference type="InterPro" id="IPR050103">
    <property type="entry name" value="Class-III_PLP-dep_AT"/>
</dbReference>
<comment type="similarity">
    <text evidence="4">Belongs to the class-III pyridoxal-phosphate-dependent aminotransferase family. ArgD subfamily.</text>
</comment>
<comment type="caution">
    <text evidence="4">Lacks conserved residue(s) required for the propagation of feature annotation.</text>
</comment>
<dbReference type="EC" id="2.6.1.11" evidence="4"/>
<dbReference type="InterPro" id="IPR015421">
    <property type="entry name" value="PyrdxlP-dep_Trfase_major"/>
</dbReference>
<proteinExistence type="inferred from homology"/>
<accession>A0A369T8F5</accession>
<dbReference type="NCBIfam" id="NF002325">
    <property type="entry name" value="PRK01278.1"/>
    <property type="match status" value="1"/>
</dbReference>
<evidence type="ECO:0000313" key="5">
    <source>
        <dbReference type="EMBL" id="RDD61558.1"/>
    </source>
</evidence>
<protein>
    <recommendedName>
        <fullName evidence="4">Acetylornithine aminotransferase</fullName>
        <shortName evidence="4">ACOAT</shortName>
        <ecNumber evidence="4">2.6.1.11</ecNumber>
    </recommendedName>
</protein>
<dbReference type="EMBL" id="QPMH01000011">
    <property type="protein sequence ID" value="RDD61558.1"/>
    <property type="molecule type" value="Genomic_DNA"/>
</dbReference>
<comment type="caution">
    <text evidence="5">The sequence shown here is derived from an EMBL/GenBank/DDBJ whole genome shotgun (WGS) entry which is preliminary data.</text>
</comment>
<dbReference type="GO" id="GO:0003992">
    <property type="term" value="F:N2-acetyl-L-ornithine:2-oxoglutarate 5-aminotransferase activity"/>
    <property type="evidence" value="ECO:0007669"/>
    <property type="project" value="UniProtKB-UniRule"/>
</dbReference>
<dbReference type="HAMAP" id="MF_01107">
    <property type="entry name" value="ArgD_aminotrans_3"/>
    <property type="match status" value="1"/>
</dbReference>
<gene>
    <name evidence="4" type="primary">argD</name>
    <name evidence="5" type="ORF">DRB17_12750</name>
</gene>
<evidence type="ECO:0000256" key="4">
    <source>
        <dbReference type="HAMAP-Rule" id="MF_01107"/>
    </source>
</evidence>
<dbReference type="SUPFAM" id="SSF53383">
    <property type="entry name" value="PLP-dependent transferases"/>
    <property type="match status" value="1"/>
</dbReference>
<comment type="cofactor">
    <cofactor evidence="4">
        <name>pyridoxal 5'-phosphate</name>
        <dbReference type="ChEBI" id="CHEBI:597326"/>
    </cofactor>
    <text evidence="4">Binds 1 pyridoxal phosphate per subunit.</text>
</comment>
<keyword evidence="2 4" id="KW-0808">Transferase</keyword>
<keyword evidence="4" id="KW-0963">Cytoplasm</keyword>
<feature type="binding site" evidence="4">
    <location>
        <position position="132"/>
    </location>
    <ligand>
        <name>N(2)-acetyl-L-ornithine</name>
        <dbReference type="ChEBI" id="CHEBI:57805"/>
    </ligand>
</feature>
<dbReference type="Gene3D" id="3.90.1150.10">
    <property type="entry name" value="Aspartate Aminotransferase, domain 1"/>
    <property type="match status" value="1"/>
</dbReference>
<evidence type="ECO:0000256" key="2">
    <source>
        <dbReference type="ARBA" id="ARBA00022679"/>
    </source>
</evidence>
<feature type="binding site" evidence="4">
    <location>
        <position position="272"/>
    </location>
    <ligand>
        <name>pyridoxal 5'-phosphate</name>
        <dbReference type="ChEBI" id="CHEBI:597326"/>
    </ligand>
</feature>
<dbReference type="InterPro" id="IPR015424">
    <property type="entry name" value="PyrdxlP-dep_Trfase"/>
</dbReference>
<feature type="binding site" evidence="4">
    <location>
        <begin position="214"/>
        <end position="217"/>
    </location>
    <ligand>
        <name>pyridoxal 5'-phosphate</name>
        <dbReference type="ChEBI" id="CHEBI:597326"/>
    </ligand>
</feature>
<comment type="catalytic activity">
    <reaction evidence="4">
        <text>N(2)-acetyl-L-ornithine + 2-oxoglutarate = N-acetyl-L-glutamate 5-semialdehyde + L-glutamate</text>
        <dbReference type="Rhea" id="RHEA:18049"/>
        <dbReference type="ChEBI" id="CHEBI:16810"/>
        <dbReference type="ChEBI" id="CHEBI:29123"/>
        <dbReference type="ChEBI" id="CHEBI:29985"/>
        <dbReference type="ChEBI" id="CHEBI:57805"/>
        <dbReference type="EC" id="2.6.1.11"/>
    </reaction>
</comment>
<dbReference type="InterPro" id="IPR004636">
    <property type="entry name" value="AcOrn/SuccOrn_fam"/>
</dbReference>
<dbReference type="GO" id="GO:0006526">
    <property type="term" value="P:L-arginine biosynthetic process"/>
    <property type="evidence" value="ECO:0007669"/>
    <property type="project" value="UniProtKB-UniRule"/>
</dbReference>
<dbReference type="InterPro" id="IPR015422">
    <property type="entry name" value="PyrdxlP-dep_Trfase_small"/>
</dbReference>
<evidence type="ECO:0000256" key="1">
    <source>
        <dbReference type="ARBA" id="ARBA00022576"/>
    </source>
</evidence>
<dbReference type="PANTHER" id="PTHR11986">
    <property type="entry name" value="AMINOTRANSFERASE CLASS III"/>
    <property type="match status" value="1"/>
</dbReference>
<evidence type="ECO:0000313" key="6">
    <source>
        <dbReference type="Proteomes" id="UP000253941"/>
    </source>
</evidence>
<feature type="binding site" evidence="4">
    <location>
        <position position="271"/>
    </location>
    <ligand>
        <name>N(2)-acetyl-L-ornithine</name>
        <dbReference type="ChEBI" id="CHEBI:57805"/>
    </ligand>
</feature>
<dbReference type="NCBIfam" id="TIGR00707">
    <property type="entry name" value="argD"/>
    <property type="match status" value="1"/>
</dbReference>
<sequence>MTDALMPVYARADLAFERGEGAYLQSSEGDWYLDFGCGIAVTSLGHAHPRLVEALGEQARKVWHVSNLYRIPAGERLARRLVERTFAERVFFCNSGVEANEAGLKLVRKYHDATGNPGRWRVITCTNAFHGRSLSTIAAGGNQKHLEGFAPQVEGFDHVAFNNMNELRNAITDETAAILVEPVQGEGGIKPAHLDYLRALREVCDEYGLLLFFDEIQCGMGRTGKLFAHEWADITPDLMSVAKGIGSGFPMGALLATEKAAQGMTAGTHGTTFGGNPLAMAVGNAVMDEMLRDGFLDGVDRVGRTLWQRLQDLAARYPRVIEEVRGAGLMLGLKCVGSNADLVAELRRRRLLTVPGGDNVVRLLPPLIIGEAEVDEALDKLDRACAALSGGAA</sequence>
<dbReference type="GO" id="GO:0005737">
    <property type="term" value="C:cytoplasm"/>
    <property type="evidence" value="ECO:0007669"/>
    <property type="project" value="UniProtKB-SubCell"/>
</dbReference>
<dbReference type="GO" id="GO:0042802">
    <property type="term" value="F:identical protein binding"/>
    <property type="evidence" value="ECO:0007669"/>
    <property type="project" value="TreeGrafter"/>
</dbReference>
<comment type="pathway">
    <text evidence="4">Amino-acid biosynthesis; L-arginine biosynthesis; N(2)-acetyl-L-ornithine from L-glutamate: step 4/4.</text>
</comment>
<feature type="binding site" evidence="4">
    <location>
        <position position="129"/>
    </location>
    <ligand>
        <name>pyridoxal 5'-phosphate</name>
        <dbReference type="ChEBI" id="CHEBI:597326"/>
    </ligand>
</feature>
<dbReference type="InterPro" id="IPR049704">
    <property type="entry name" value="Aminotrans_3_PPA_site"/>
</dbReference>
<dbReference type="GO" id="GO:0030170">
    <property type="term" value="F:pyridoxal phosphate binding"/>
    <property type="evidence" value="ECO:0007669"/>
    <property type="project" value="InterPro"/>
</dbReference>
<comment type="miscellaneous">
    <text evidence="4">May also have succinyldiaminopimelate aminotransferase activity, thus carrying out the corresponding step in lysine biosynthesis.</text>
</comment>
<keyword evidence="3 4" id="KW-0663">Pyridoxal phosphate</keyword>
<organism evidence="5 6">
    <name type="scientific">Ferruginivarius sediminum</name>
    <dbReference type="NCBI Taxonomy" id="2661937"/>
    <lineage>
        <taxon>Bacteria</taxon>
        <taxon>Pseudomonadati</taxon>
        <taxon>Pseudomonadota</taxon>
        <taxon>Alphaproteobacteria</taxon>
        <taxon>Rhodospirillales</taxon>
        <taxon>Rhodospirillaceae</taxon>
        <taxon>Ferruginivarius</taxon>
    </lineage>
</organism>
<dbReference type="Gene3D" id="3.40.640.10">
    <property type="entry name" value="Type I PLP-dependent aspartate aminotransferase-like (Major domain)"/>
    <property type="match status" value="1"/>
</dbReference>